<accession>A0AA39H4C0</accession>
<keyword evidence="3" id="KW-1185">Reference proteome</keyword>
<dbReference type="EMBL" id="JAUCMV010000005">
    <property type="protein sequence ID" value="KAK0398516.1"/>
    <property type="molecule type" value="Genomic_DNA"/>
</dbReference>
<evidence type="ECO:0000256" key="1">
    <source>
        <dbReference type="SAM" id="SignalP"/>
    </source>
</evidence>
<dbReference type="AlphaFoldDB" id="A0AA39H4C0"/>
<organism evidence="2 3">
    <name type="scientific">Steinernema hermaphroditum</name>
    <dbReference type="NCBI Taxonomy" id="289476"/>
    <lineage>
        <taxon>Eukaryota</taxon>
        <taxon>Metazoa</taxon>
        <taxon>Ecdysozoa</taxon>
        <taxon>Nematoda</taxon>
        <taxon>Chromadorea</taxon>
        <taxon>Rhabditida</taxon>
        <taxon>Tylenchina</taxon>
        <taxon>Panagrolaimomorpha</taxon>
        <taxon>Strongyloidoidea</taxon>
        <taxon>Steinernematidae</taxon>
        <taxon>Steinernema</taxon>
    </lineage>
</organism>
<feature type="chain" id="PRO_5041341048" evidence="1">
    <location>
        <begin position="19"/>
        <end position="102"/>
    </location>
</feature>
<comment type="caution">
    <text evidence="2">The sequence shown here is derived from an EMBL/GenBank/DDBJ whole genome shotgun (WGS) entry which is preliminary data.</text>
</comment>
<gene>
    <name evidence="2" type="ORF">QR680_002630</name>
</gene>
<dbReference type="Proteomes" id="UP001175271">
    <property type="component" value="Unassembled WGS sequence"/>
</dbReference>
<protein>
    <submittedName>
        <fullName evidence="2">Uncharacterized protein</fullName>
    </submittedName>
</protein>
<keyword evidence="1" id="KW-0732">Signal</keyword>
<sequence length="102" mass="12132">MRQLALFFSFLAVCSVLSEPFFPSNGFYIPLSYERYPEGDGVWKSQMKRKVALTTNTELEPFGERRSMFDLPKRDYTLQRQQLKRMKPCFYSPIQCLMKRSQ</sequence>
<feature type="signal peptide" evidence="1">
    <location>
        <begin position="1"/>
        <end position="18"/>
    </location>
</feature>
<proteinExistence type="predicted"/>
<evidence type="ECO:0000313" key="2">
    <source>
        <dbReference type="EMBL" id="KAK0398516.1"/>
    </source>
</evidence>
<name>A0AA39H4C0_9BILA</name>
<evidence type="ECO:0000313" key="3">
    <source>
        <dbReference type="Proteomes" id="UP001175271"/>
    </source>
</evidence>
<reference evidence="2" key="1">
    <citation type="submission" date="2023-06" db="EMBL/GenBank/DDBJ databases">
        <title>Genomic analysis of the entomopathogenic nematode Steinernema hermaphroditum.</title>
        <authorList>
            <person name="Schwarz E.M."/>
            <person name="Heppert J.K."/>
            <person name="Baniya A."/>
            <person name="Schwartz H.T."/>
            <person name="Tan C.-H."/>
            <person name="Antoshechkin I."/>
            <person name="Sternberg P.W."/>
            <person name="Goodrich-Blair H."/>
            <person name="Dillman A.R."/>
        </authorList>
    </citation>
    <scope>NUCLEOTIDE SEQUENCE</scope>
    <source>
        <strain evidence="2">PS9179</strain>
        <tissue evidence="2">Whole animal</tissue>
    </source>
</reference>